<dbReference type="GO" id="GO:0008721">
    <property type="term" value="F:D-serine ammonia-lyase activity"/>
    <property type="evidence" value="ECO:0007669"/>
    <property type="project" value="TreeGrafter"/>
</dbReference>
<dbReference type="EMBL" id="UINC01054631">
    <property type="protein sequence ID" value="SVB72572.1"/>
    <property type="molecule type" value="Genomic_DNA"/>
</dbReference>
<evidence type="ECO:0000259" key="1">
    <source>
        <dbReference type="Pfam" id="PF01168"/>
    </source>
</evidence>
<dbReference type="Gene3D" id="3.20.20.10">
    <property type="entry name" value="Alanine racemase"/>
    <property type="match status" value="1"/>
</dbReference>
<dbReference type="AlphaFoldDB" id="A0A382GCH7"/>
<dbReference type="InterPro" id="IPR029066">
    <property type="entry name" value="PLP-binding_barrel"/>
</dbReference>
<feature type="non-terminal residue" evidence="2">
    <location>
        <position position="149"/>
    </location>
</feature>
<dbReference type="InterPro" id="IPR001608">
    <property type="entry name" value="Ala_racemase_N"/>
</dbReference>
<protein>
    <recommendedName>
        <fullName evidence="1">Alanine racemase N-terminal domain-containing protein</fullName>
    </recommendedName>
</protein>
<dbReference type="GO" id="GO:0036088">
    <property type="term" value="P:D-serine catabolic process"/>
    <property type="evidence" value="ECO:0007669"/>
    <property type="project" value="TreeGrafter"/>
</dbReference>
<organism evidence="2">
    <name type="scientific">marine metagenome</name>
    <dbReference type="NCBI Taxonomy" id="408172"/>
    <lineage>
        <taxon>unclassified sequences</taxon>
        <taxon>metagenomes</taxon>
        <taxon>ecological metagenomes</taxon>
    </lineage>
</organism>
<proteinExistence type="predicted"/>
<dbReference type="InterPro" id="IPR051466">
    <property type="entry name" value="D-amino_acid_metab_enzyme"/>
</dbReference>
<dbReference type="PANTHER" id="PTHR28004">
    <property type="entry name" value="ZGC:162816-RELATED"/>
    <property type="match status" value="1"/>
</dbReference>
<sequence length="149" mass="16771">MNYGVYNLNNPEFLDTPTMLTYPHLVNKNIDEIIKICGSPSNLVPHAKTHKSPDILKMQIERGIRSFKCATLKEVEMVALNGGLEIVMAYPLIHPIKLDRFTHLVDSYPEIKFSAIASTSEHLKELNSAVSNIGRKVGVYMDLDSGMRR</sequence>
<accession>A0A382GCH7</accession>
<name>A0A382GCH7_9ZZZZ</name>
<dbReference type="SUPFAM" id="SSF51419">
    <property type="entry name" value="PLP-binding barrel"/>
    <property type="match status" value="1"/>
</dbReference>
<dbReference type="Pfam" id="PF01168">
    <property type="entry name" value="Ala_racemase_N"/>
    <property type="match status" value="1"/>
</dbReference>
<reference evidence="2" key="1">
    <citation type="submission" date="2018-05" db="EMBL/GenBank/DDBJ databases">
        <authorList>
            <person name="Lanie J.A."/>
            <person name="Ng W.-L."/>
            <person name="Kazmierczak K.M."/>
            <person name="Andrzejewski T.M."/>
            <person name="Davidsen T.M."/>
            <person name="Wayne K.J."/>
            <person name="Tettelin H."/>
            <person name="Glass J.I."/>
            <person name="Rusch D."/>
            <person name="Podicherti R."/>
            <person name="Tsui H.-C.T."/>
            <person name="Winkler M.E."/>
        </authorList>
    </citation>
    <scope>NUCLEOTIDE SEQUENCE</scope>
</reference>
<gene>
    <name evidence="2" type="ORF">METZ01_LOCUS225426</name>
</gene>
<evidence type="ECO:0000313" key="2">
    <source>
        <dbReference type="EMBL" id="SVB72572.1"/>
    </source>
</evidence>
<feature type="domain" description="Alanine racemase N-terminal" evidence="1">
    <location>
        <begin position="27"/>
        <end position="149"/>
    </location>
</feature>
<dbReference type="PANTHER" id="PTHR28004:SF2">
    <property type="entry name" value="D-SERINE DEHYDRATASE"/>
    <property type="match status" value="1"/>
</dbReference>